<dbReference type="SMART" id="SM00014">
    <property type="entry name" value="acidPPc"/>
    <property type="match status" value="1"/>
</dbReference>
<evidence type="ECO:0000313" key="3">
    <source>
        <dbReference type="EMBL" id="TKG71454.1"/>
    </source>
</evidence>
<keyword evidence="1" id="KW-0472">Membrane</keyword>
<dbReference type="RefSeq" id="WP_112274990.1">
    <property type="nucleotide sequence ID" value="NZ_SWMS01000005.1"/>
</dbReference>
<keyword evidence="4" id="KW-1185">Reference proteome</keyword>
<sequence length="211" mass="21877">MTVRRSLVLGVLLLAAFVALGVFVSGSPGGLDSLLGDLLHDRWRGPAGVLAEAVSAVLGPVLPVLFAVALAIGALVLWRRGERDSAGTVLRVLVLLVLCRATSWLAKPVFERERPRVYPDFSYPSGHVVSVASTGVAAVVLCTLLAAHLVTVVTRVAVVSTLLCAASRVVLDVHWLTDTVGAVLAVSGVGLLSAVALRLLPPVRRGVASSA</sequence>
<feature type="transmembrane region" description="Helical" evidence="1">
    <location>
        <begin position="182"/>
        <end position="200"/>
    </location>
</feature>
<gene>
    <name evidence="3" type="ORF">FCN18_11770</name>
</gene>
<organism evidence="3 4">
    <name type="scientific">Prauserella endophytica</name>
    <dbReference type="NCBI Taxonomy" id="1592324"/>
    <lineage>
        <taxon>Bacteria</taxon>
        <taxon>Bacillati</taxon>
        <taxon>Actinomycetota</taxon>
        <taxon>Actinomycetes</taxon>
        <taxon>Pseudonocardiales</taxon>
        <taxon>Pseudonocardiaceae</taxon>
        <taxon>Prauserella</taxon>
        <taxon>Prauserella coralliicola group</taxon>
    </lineage>
</organism>
<dbReference type="Gene3D" id="1.20.144.10">
    <property type="entry name" value="Phosphatidic acid phosphatase type 2/haloperoxidase"/>
    <property type="match status" value="1"/>
</dbReference>
<dbReference type="PANTHER" id="PTHR14969">
    <property type="entry name" value="SPHINGOSINE-1-PHOSPHATE PHOSPHOHYDROLASE"/>
    <property type="match status" value="1"/>
</dbReference>
<dbReference type="Proteomes" id="UP000309992">
    <property type="component" value="Unassembled WGS sequence"/>
</dbReference>
<keyword evidence="1" id="KW-1133">Transmembrane helix</keyword>
<evidence type="ECO:0000313" key="4">
    <source>
        <dbReference type="Proteomes" id="UP000309992"/>
    </source>
</evidence>
<feature type="domain" description="Phosphatidic acid phosphatase type 2/haloperoxidase" evidence="2">
    <location>
        <begin position="89"/>
        <end position="194"/>
    </location>
</feature>
<dbReference type="PANTHER" id="PTHR14969:SF13">
    <property type="entry name" value="AT30094P"/>
    <property type="match status" value="1"/>
</dbReference>
<comment type="caution">
    <text evidence="3">The sequence shown here is derived from an EMBL/GenBank/DDBJ whole genome shotgun (WGS) entry which is preliminary data.</text>
</comment>
<dbReference type="InterPro" id="IPR036938">
    <property type="entry name" value="PAP2/HPO_sf"/>
</dbReference>
<name>A0ABY2S6A0_9PSEU</name>
<reference evidence="3 4" key="1">
    <citation type="journal article" date="2015" name="Antonie Van Leeuwenhoek">
        <title>Prauserella endophytica sp. nov., an endophytic actinobacterium isolated from Tamarix taklamakanensis.</title>
        <authorList>
            <person name="Liu J.M."/>
            <person name="Habden X."/>
            <person name="Guo L."/>
            <person name="Tuo L."/>
            <person name="Jiang Z.K."/>
            <person name="Liu S.W."/>
            <person name="Liu X.F."/>
            <person name="Chen L."/>
            <person name="Li R.F."/>
            <person name="Zhang Y.Q."/>
            <person name="Sun C.H."/>
        </authorList>
    </citation>
    <scope>NUCLEOTIDE SEQUENCE [LARGE SCALE GENOMIC DNA]</scope>
    <source>
        <strain evidence="3 4">CGMCC 4.7182</strain>
    </source>
</reference>
<dbReference type="EMBL" id="SWMS01000005">
    <property type="protein sequence ID" value="TKG71454.1"/>
    <property type="molecule type" value="Genomic_DNA"/>
</dbReference>
<proteinExistence type="predicted"/>
<dbReference type="Pfam" id="PF01569">
    <property type="entry name" value="PAP2"/>
    <property type="match status" value="1"/>
</dbReference>
<dbReference type="SUPFAM" id="SSF48317">
    <property type="entry name" value="Acid phosphatase/Vanadium-dependent haloperoxidase"/>
    <property type="match status" value="1"/>
</dbReference>
<feature type="transmembrane region" description="Helical" evidence="1">
    <location>
        <begin position="50"/>
        <end position="77"/>
    </location>
</feature>
<protein>
    <submittedName>
        <fullName evidence="3">Phosphatidic acid phosphatase</fullName>
    </submittedName>
</protein>
<evidence type="ECO:0000256" key="1">
    <source>
        <dbReference type="SAM" id="Phobius"/>
    </source>
</evidence>
<evidence type="ECO:0000259" key="2">
    <source>
        <dbReference type="SMART" id="SM00014"/>
    </source>
</evidence>
<feature type="transmembrane region" description="Helical" evidence="1">
    <location>
        <begin position="126"/>
        <end position="149"/>
    </location>
</feature>
<keyword evidence="1" id="KW-0812">Transmembrane</keyword>
<dbReference type="InterPro" id="IPR000326">
    <property type="entry name" value="PAP2/HPO"/>
</dbReference>
<accession>A0ABY2S6A0</accession>